<dbReference type="GO" id="GO:0008237">
    <property type="term" value="F:metallopeptidase activity"/>
    <property type="evidence" value="ECO:0007669"/>
    <property type="project" value="UniProtKB-KW"/>
</dbReference>
<keyword evidence="3" id="KW-0645">Protease</keyword>
<feature type="transmembrane region" description="Helical" evidence="1">
    <location>
        <begin position="71"/>
        <end position="90"/>
    </location>
</feature>
<keyword evidence="3" id="KW-0378">Hydrolase</keyword>
<name>A0ABM6LXD1_9GAMM</name>
<feature type="transmembrane region" description="Helical" evidence="1">
    <location>
        <begin position="152"/>
        <end position="170"/>
    </location>
</feature>
<gene>
    <name evidence="3" type="ORF">CDV26_01660</name>
</gene>
<keyword evidence="1" id="KW-0472">Membrane</keyword>
<feature type="transmembrane region" description="Helical" evidence="1">
    <location>
        <begin position="111"/>
        <end position="132"/>
    </location>
</feature>
<evidence type="ECO:0000313" key="3">
    <source>
        <dbReference type="EMBL" id="ASG67265.1"/>
    </source>
</evidence>
<dbReference type="Pfam" id="PF02517">
    <property type="entry name" value="Rce1-like"/>
    <property type="match status" value="1"/>
</dbReference>
<dbReference type="Proteomes" id="UP000249910">
    <property type="component" value="Chromosome"/>
</dbReference>
<keyword evidence="3" id="KW-0482">Metalloprotease</keyword>
<sequence>MNIFIIYFTYILIGFSLATLWFKKYKKIGEILFCLSLVLAIISGIINYTGTLIIALSAILIYLNFRHKSQKIATVILFIITTIFLLLNYIHILPGFNNICIIKKTHISLDAITFTLYLNYNSLVLTYLILLFSSEINLLNKLNKILPTLKSGFLYGLIAVLILLPISYTFSFIRYDFKLTNYTLIFIFVNLIFTCIPEEIFWRGFIQTKVQTYTNPIVSVSIISSIFALIHILFAGIFFAILAFIASIIYGLAYIKTKKIEVSIICHYLVNIGQFIFFTYSILSRPIQLKLKVLDYR</sequence>
<accession>A0ABM6LXD1</accession>
<dbReference type="EMBL" id="CP022132">
    <property type="protein sequence ID" value="ASG67265.1"/>
    <property type="molecule type" value="Genomic_DNA"/>
</dbReference>
<evidence type="ECO:0000256" key="1">
    <source>
        <dbReference type="SAM" id="Phobius"/>
    </source>
</evidence>
<evidence type="ECO:0000259" key="2">
    <source>
        <dbReference type="Pfam" id="PF02517"/>
    </source>
</evidence>
<proteinExistence type="predicted"/>
<keyword evidence="1" id="KW-1133">Transmembrane helix</keyword>
<keyword evidence="1" id="KW-0812">Transmembrane</keyword>
<feature type="domain" description="CAAX prenyl protease 2/Lysostaphin resistance protein A-like" evidence="2">
    <location>
        <begin position="183"/>
        <end position="272"/>
    </location>
</feature>
<keyword evidence="4" id="KW-1185">Reference proteome</keyword>
<feature type="transmembrane region" description="Helical" evidence="1">
    <location>
        <begin position="182"/>
        <end position="202"/>
    </location>
</feature>
<organism evidence="3 4">
    <name type="scientific">Francisella halioticida</name>
    <dbReference type="NCBI Taxonomy" id="549298"/>
    <lineage>
        <taxon>Bacteria</taxon>
        <taxon>Pseudomonadati</taxon>
        <taxon>Pseudomonadota</taxon>
        <taxon>Gammaproteobacteria</taxon>
        <taxon>Thiotrichales</taxon>
        <taxon>Francisellaceae</taxon>
        <taxon>Francisella</taxon>
    </lineage>
</organism>
<feature type="transmembrane region" description="Helical" evidence="1">
    <location>
        <begin position="34"/>
        <end position="65"/>
    </location>
</feature>
<feature type="transmembrane region" description="Helical" evidence="1">
    <location>
        <begin position="6"/>
        <end position="22"/>
    </location>
</feature>
<dbReference type="InterPro" id="IPR003675">
    <property type="entry name" value="Rce1/LyrA-like_dom"/>
</dbReference>
<protein>
    <submittedName>
        <fullName evidence="3">CPBP family intramembrane metalloprotease</fullName>
    </submittedName>
</protein>
<feature type="transmembrane region" description="Helical" evidence="1">
    <location>
        <begin position="265"/>
        <end position="283"/>
    </location>
</feature>
<feature type="transmembrane region" description="Helical" evidence="1">
    <location>
        <begin position="222"/>
        <end position="253"/>
    </location>
</feature>
<evidence type="ECO:0000313" key="4">
    <source>
        <dbReference type="Proteomes" id="UP000249910"/>
    </source>
</evidence>
<dbReference type="RefSeq" id="WP_088771816.1">
    <property type="nucleotide sequence ID" value="NZ_CP022132.1"/>
</dbReference>
<reference evidence="3 4" key="1">
    <citation type="submission" date="2017-06" db="EMBL/GenBank/DDBJ databases">
        <title>Complete genome of Francisella halioticida.</title>
        <authorList>
            <person name="Sjodin A."/>
        </authorList>
    </citation>
    <scope>NUCLEOTIDE SEQUENCE [LARGE SCALE GENOMIC DNA]</scope>
    <source>
        <strain evidence="3 4">DSM 23729</strain>
    </source>
</reference>